<sequence>MTYRLVKQVRDNEVLRQSFIELAIETFDLSFEQWFQDGYWSDNYIPYCFVADERVIANASVNIMDVNFADEKRRYIQIGTVMTAENYRHQGLSQQLINEILQDYQDASAVYLFANETVLDFYPKFGFTAMSEYQTSLSIEPVAGDFQKLPMDQAKNRQLLKQLYQVSNPFSKLSVTDNYGLLMFYCGNFMEDCVYYSAKRNLAVVAIQSSTNLECLDIFGETELTLTEVLSEVASETTEMVHLGFTPPKTVGMSLKKINSDEQLFVYSAKENIFINNQLMFPLLSHA</sequence>
<dbReference type="SUPFAM" id="SSF55729">
    <property type="entry name" value="Acyl-CoA N-acyltransferases (Nat)"/>
    <property type="match status" value="1"/>
</dbReference>
<dbReference type="Pfam" id="PF13527">
    <property type="entry name" value="Acetyltransf_9"/>
    <property type="match status" value="1"/>
</dbReference>
<dbReference type="PATRIC" id="fig|1423774.3.peg.92"/>
<gene>
    <name evidence="2" type="ORF">FD31_GL000092</name>
</gene>
<comment type="caution">
    <text evidence="2">The sequence shown here is derived from an EMBL/GenBank/DDBJ whole genome shotgun (WGS) entry which is preliminary data.</text>
</comment>
<keyword evidence="3" id="KW-1185">Reference proteome</keyword>
<name>A0A0R1WU50_9LACO</name>
<dbReference type="PROSITE" id="PS51186">
    <property type="entry name" value="GNAT"/>
    <property type="match status" value="1"/>
</dbReference>
<evidence type="ECO:0000313" key="3">
    <source>
        <dbReference type="Proteomes" id="UP000051302"/>
    </source>
</evidence>
<dbReference type="Proteomes" id="UP000051302">
    <property type="component" value="Unassembled WGS sequence"/>
</dbReference>
<dbReference type="InterPro" id="IPR016181">
    <property type="entry name" value="Acyl_CoA_acyltransferase"/>
</dbReference>
<reference evidence="2 3" key="1">
    <citation type="journal article" date="2015" name="Genome Announc.">
        <title>Expanding the biotechnology potential of lactobacilli through comparative genomics of 213 strains and associated genera.</title>
        <authorList>
            <person name="Sun Z."/>
            <person name="Harris H.M."/>
            <person name="McCann A."/>
            <person name="Guo C."/>
            <person name="Argimon S."/>
            <person name="Zhang W."/>
            <person name="Yang X."/>
            <person name="Jeffery I.B."/>
            <person name="Cooney J.C."/>
            <person name="Kagawa T.F."/>
            <person name="Liu W."/>
            <person name="Song Y."/>
            <person name="Salvetti E."/>
            <person name="Wrobel A."/>
            <person name="Rasinkangas P."/>
            <person name="Parkhill J."/>
            <person name="Rea M.C."/>
            <person name="O'Sullivan O."/>
            <person name="Ritari J."/>
            <person name="Douillard F.P."/>
            <person name="Paul Ross R."/>
            <person name="Yang R."/>
            <person name="Briner A.E."/>
            <person name="Felis G.E."/>
            <person name="de Vos W.M."/>
            <person name="Barrangou R."/>
            <person name="Klaenhammer T.R."/>
            <person name="Caufield P.W."/>
            <person name="Cui Y."/>
            <person name="Zhang H."/>
            <person name="O'Toole P.W."/>
        </authorList>
    </citation>
    <scope>NUCLEOTIDE SEQUENCE [LARGE SCALE GENOMIC DNA]</scope>
    <source>
        <strain evidence="2 3">DSM 16982</strain>
    </source>
</reference>
<dbReference type="CDD" id="cd04301">
    <property type="entry name" value="NAT_SF"/>
    <property type="match status" value="1"/>
</dbReference>
<feature type="domain" description="N-acetyltransferase" evidence="1">
    <location>
        <begin position="1"/>
        <end position="156"/>
    </location>
</feature>
<dbReference type="GO" id="GO:0016747">
    <property type="term" value="F:acyltransferase activity, transferring groups other than amino-acyl groups"/>
    <property type="evidence" value="ECO:0007669"/>
    <property type="project" value="InterPro"/>
</dbReference>
<proteinExistence type="predicted"/>
<dbReference type="EMBL" id="AZFV01000001">
    <property type="protein sequence ID" value="KRM18611.1"/>
    <property type="molecule type" value="Genomic_DNA"/>
</dbReference>
<dbReference type="Gene3D" id="3.40.630.30">
    <property type="match status" value="1"/>
</dbReference>
<dbReference type="RefSeq" id="WP_057890791.1">
    <property type="nucleotide sequence ID" value="NZ_AZFV01000001.1"/>
</dbReference>
<dbReference type="AlphaFoldDB" id="A0A0R1WU50"/>
<protein>
    <recommendedName>
        <fullName evidence="1">N-acetyltransferase domain-containing protein</fullName>
    </recommendedName>
</protein>
<accession>A0A0R1WU50</accession>
<organism evidence="2 3">
    <name type="scientific">Companilactobacillus nantensis DSM 16982</name>
    <dbReference type="NCBI Taxonomy" id="1423774"/>
    <lineage>
        <taxon>Bacteria</taxon>
        <taxon>Bacillati</taxon>
        <taxon>Bacillota</taxon>
        <taxon>Bacilli</taxon>
        <taxon>Lactobacillales</taxon>
        <taxon>Lactobacillaceae</taxon>
        <taxon>Companilactobacillus</taxon>
    </lineage>
</organism>
<evidence type="ECO:0000313" key="2">
    <source>
        <dbReference type="EMBL" id="KRM18611.1"/>
    </source>
</evidence>
<dbReference type="STRING" id="1423774.FD31_GL000092"/>
<evidence type="ECO:0000259" key="1">
    <source>
        <dbReference type="PROSITE" id="PS51186"/>
    </source>
</evidence>
<dbReference type="InterPro" id="IPR000182">
    <property type="entry name" value="GNAT_dom"/>
</dbReference>